<dbReference type="InterPro" id="IPR055170">
    <property type="entry name" value="GFO_IDH_MocA-like_dom"/>
</dbReference>
<reference evidence="6 7" key="1">
    <citation type="submission" date="2020-08" db="EMBL/GenBank/DDBJ databases">
        <title>Genomic Encyclopedia of Type Strains, Phase IV (KMG-IV): sequencing the most valuable type-strain genomes for metagenomic binning, comparative biology and taxonomic classification.</title>
        <authorList>
            <person name="Goeker M."/>
        </authorList>
    </citation>
    <scope>NUCLEOTIDE SEQUENCE [LARGE SCALE GENOMIC DNA]</scope>
    <source>
        <strain evidence="6 7">DSM 15867</strain>
    </source>
</reference>
<dbReference type="GO" id="GO:0000166">
    <property type="term" value="F:nucleotide binding"/>
    <property type="evidence" value="ECO:0007669"/>
    <property type="project" value="InterPro"/>
</dbReference>
<dbReference type="SUPFAM" id="SSF51735">
    <property type="entry name" value="NAD(P)-binding Rossmann-fold domains"/>
    <property type="match status" value="1"/>
</dbReference>
<dbReference type="InterPro" id="IPR008354">
    <property type="entry name" value="Glc-Fru_OxRdtase_bac"/>
</dbReference>
<dbReference type="InterPro" id="IPR050984">
    <property type="entry name" value="Gfo/Idh/MocA_domain"/>
</dbReference>
<keyword evidence="2" id="KW-0560">Oxidoreductase</keyword>
<accession>A0A7W7AHC1</accession>
<evidence type="ECO:0000313" key="7">
    <source>
        <dbReference type="Proteomes" id="UP000574769"/>
    </source>
</evidence>
<dbReference type="GO" id="GO:0016491">
    <property type="term" value="F:oxidoreductase activity"/>
    <property type="evidence" value="ECO:0007669"/>
    <property type="project" value="UniProtKB-KW"/>
</dbReference>
<keyword evidence="7" id="KW-1185">Reference proteome</keyword>
<dbReference type="PRINTS" id="PR01775">
    <property type="entry name" value="GLFROXRDTASE"/>
</dbReference>
<feature type="domain" description="Gfo/Idh/MocA-like oxidoreductase N-terminal" evidence="4">
    <location>
        <begin position="19"/>
        <end position="140"/>
    </location>
</feature>
<dbReference type="RefSeq" id="WP_184112017.1">
    <property type="nucleotide sequence ID" value="NZ_JACHNY010000001.1"/>
</dbReference>
<comment type="caution">
    <text evidence="6">The sequence shown here is derived from an EMBL/GenBank/DDBJ whole genome shotgun (WGS) entry which is preliminary data.</text>
</comment>
<evidence type="ECO:0000256" key="2">
    <source>
        <dbReference type="ARBA" id="ARBA00023002"/>
    </source>
</evidence>
<evidence type="ECO:0000259" key="5">
    <source>
        <dbReference type="Pfam" id="PF22725"/>
    </source>
</evidence>
<protein>
    <submittedName>
        <fullName evidence="6">Putative dehydrogenase</fullName>
    </submittedName>
</protein>
<dbReference type="Gene3D" id="3.40.50.720">
    <property type="entry name" value="NAD(P)-binding Rossmann-like Domain"/>
    <property type="match status" value="1"/>
</dbReference>
<dbReference type="InterPro" id="IPR036291">
    <property type="entry name" value="NAD(P)-bd_dom_sf"/>
</dbReference>
<gene>
    <name evidence="6" type="ORF">GGQ96_000977</name>
</gene>
<comment type="similarity">
    <text evidence="1">Belongs to the Gfo/Idh/MocA family.</text>
</comment>
<dbReference type="Pfam" id="PF01408">
    <property type="entry name" value="GFO_IDH_MocA"/>
    <property type="match status" value="1"/>
</dbReference>
<sequence>MSIGTSLGLGGDGRHERKVRYAIVGLGDIAQEAMMPGIAHTGNSELVALVSGDLDKARQVAETYGLDAVYAYEDFGELLASGTIDAIYLATPNWRHAEFAIPALDAGIHVLCEKPLEISVERAEAMLAAERRSSAKLMTAYRLHFEPATIDAINRIRAGELGDLIAFSSCFAQLLDPANHRASNGLKAGPLFDMGPYPINAIRYLFGDEPEQVVSAIGARHAQSGYAQDFDDTVAVTLRMPGGAIAQFVVSYYANTVDSLVIAGTKGSIQMRPAYGFGMALRHQRIIGEDEREASFAETDQFGGQMYYFSDCILHDRPVEPDAEEGLADLRVIEGIVRALETGEPQTLPPFTRSRRIDPDQVQGLSPVKAPDLIKVSDPTR</sequence>
<proteinExistence type="inferred from homology"/>
<organism evidence="6 7">
    <name type="scientific">Sphingomonas abaci</name>
    <dbReference type="NCBI Taxonomy" id="237611"/>
    <lineage>
        <taxon>Bacteria</taxon>
        <taxon>Pseudomonadati</taxon>
        <taxon>Pseudomonadota</taxon>
        <taxon>Alphaproteobacteria</taxon>
        <taxon>Sphingomonadales</taxon>
        <taxon>Sphingomonadaceae</taxon>
        <taxon>Sphingomonas</taxon>
    </lineage>
</organism>
<dbReference type="PANTHER" id="PTHR22604:SF105">
    <property type="entry name" value="TRANS-1,2-DIHYDROBENZENE-1,2-DIOL DEHYDROGENASE"/>
    <property type="match status" value="1"/>
</dbReference>
<dbReference type="PANTHER" id="PTHR22604">
    <property type="entry name" value="OXIDOREDUCTASES"/>
    <property type="match status" value="1"/>
</dbReference>
<dbReference type="InterPro" id="IPR000683">
    <property type="entry name" value="Gfo/Idh/MocA-like_OxRdtase_N"/>
</dbReference>
<evidence type="ECO:0000256" key="1">
    <source>
        <dbReference type="ARBA" id="ARBA00010928"/>
    </source>
</evidence>
<evidence type="ECO:0000313" key="6">
    <source>
        <dbReference type="EMBL" id="MBB4616871.1"/>
    </source>
</evidence>
<name>A0A7W7AHC1_9SPHN</name>
<feature type="region of interest" description="Disordered" evidence="3">
    <location>
        <begin position="345"/>
        <end position="381"/>
    </location>
</feature>
<dbReference type="Proteomes" id="UP000574769">
    <property type="component" value="Unassembled WGS sequence"/>
</dbReference>
<dbReference type="EMBL" id="JACHNY010000001">
    <property type="protein sequence ID" value="MBB4616871.1"/>
    <property type="molecule type" value="Genomic_DNA"/>
</dbReference>
<feature type="domain" description="GFO/IDH/MocA-like oxidoreductase" evidence="5">
    <location>
        <begin position="154"/>
        <end position="269"/>
    </location>
</feature>
<dbReference type="AlphaFoldDB" id="A0A7W7AHC1"/>
<evidence type="ECO:0000259" key="4">
    <source>
        <dbReference type="Pfam" id="PF01408"/>
    </source>
</evidence>
<dbReference type="SUPFAM" id="SSF55347">
    <property type="entry name" value="Glyceraldehyde-3-phosphate dehydrogenase-like, C-terminal domain"/>
    <property type="match status" value="1"/>
</dbReference>
<dbReference type="Gene3D" id="3.30.360.10">
    <property type="entry name" value="Dihydrodipicolinate Reductase, domain 2"/>
    <property type="match status" value="1"/>
</dbReference>
<dbReference type="Pfam" id="PF22725">
    <property type="entry name" value="GFO_IDH_MocA_C3"/>
    <property type="match status" value="1"/>
</dbReference>
<evidence type="ECO:0000256" key="3">
    <source>
        <dbReference type="SAM" id="MobiDB-lite"/>
    </source>
</evidence>